<organism evidence="1 2">
    <name type="scientific">Dreissena polymorpha</name>
    <name type="common">Zebra mussel</name>
    <name type="synonym">Mytilus polymorpha</name>
    <dbReference type="NCBI Taxonomy" id="45954"/>
    <lineage>
        <taxon>Eukaryota</taxon>
        <taxon>Metazoa</taxon>
        <taxon>Spiralia</taxon>
        <taxon>Lophotrochozoa</taxon>
        <taxon>Mollusca</taxon>
        <taxon>Bivalvia</taxon>
        <taxon>Autobranchia</taxon>
        <taxon>Heteroconchia</taxon>
        <taxon>Euheterodonta</taxon>
        <taxon>Imparidentia</taxon>
        <taxon>Neoheterodontei</taxon>
        <taxon>Myida</taxon>
        <taxon>Dreissenoidea</taxon>
        <taxon>Dreissenidae</taxon>
        <taxon>Dreissena</taxon>
    </lineage>
</organism>
<reference evidence="1" key="1">
    <citation type="journal article" date="2019" name="bioRxiv">
        <title>The Genome of the Zebra Mussel, Dreissena polymorpha: A Resource for Invasive Species Research.</title>
        <authorList>
            <person name="McCartney M.A."/>
            <person name="Auch B."/>
            <person name="Kono T."/>
            <person name="Mallez S."/>
            <person name="Zhang Y."/>
            <person name="Obille A."/>
            <person name="Becker A."/>
            <person name="Abrahante J.E."/>
            <person name="Garbe J."/>
            <person name="Badalamenti J.P."/>
            <person name="Herman A."/>
            <person name="Mangelson H."/>
            <person name="Liachko I."/>
            <person name="Sullivan S."/>
            <person name="Sone E.D."/>
            <person name="Koren S."/>
            <person name="Silverstein K.A.T."/>
            <person name="Beckman K.B."/>
            <person name="Gohl D.M."/>
        </authorList>
    </citation>
    <scope>NUCLEOTIDE SEQUENCE</scope>
    <source>
        <strain evidence="1">Duluth1</strain>
        <tissue evidence="1">Whole animal</tissue>
    </source>
</reference>
<comment type="caution">
    <text evidence="1">The sequence shown here is derived from an EMBL/GenBank/DDBJ whole genome shotgun (WGS) entry which is preliminary data.</text>
</comment>
<evidence type="ECO:0000313" key="1">
    <source>
        <dbReference type="EMBL" id="KAH3790257.1"/>
    </source>
</evidence>
<gene>
    <name evidence="1" type="ORF">DPMN_168454</name>
</gene>
<reference evidence="1" key="2">
    <citation type="submission" date="2020-11" db="EMBL/GenBank/DDBJ databases">
        <authorList>
            <person name="McCartney M.A."/>
            <person name="Auch B."/>
            <person name="Kono T."/>
            <person name="Mallez S."/>
            <person name="Becker A."/>
            <person name="Gohl D.M."/>
            <person name="Silverstein K.A.T."/>
            <person name="Koren S."/>
            <person name="Bechman K.B."/>
            <person name="Herman A."/>
            <person name="Abrahante J.E."/>
            <person name="Garbe J."/>
        </authorList>
    </citation>
    <scope>NUCLEOTIDE SEQUENCE</scope>
    <source>
        <strain evidence="1">Duluth1</strain>
        <tissue evidence="1">Whole animal</tissue>
    </source>
</reference>
<accession>A0A9D4F1T8</accession>
<protein>
    <submittedName>
        <fullName evidence="1">Uncharacterized protein</fullName>
    </submittedName>
</protein>
<name>A0A9D4F1T8_DREPO</name>
<proteinExistence type="predicted"/>
<dbReference type="AlphaFoldDB" id="A0A9D4F1T8"/>
<dbReference type="EMBL" id="JAIWYP010000008">
    <property type="protein sequence ID" value="KAH3790257.1"/>
    <property type="molecule type" value="Genomic_DNA"/>
</dbReference>
<evidence type="ECO:0000313" key="2">
    <source>
        <dbReference type="Proteomes" id="UP000828390"/>
    </source>
</evidence>
<keyword evidence="2" id="KW-1185">Reference proteome</keyword>
<dbReference type="Proteomes" id="UP000828390">
    <property type="component" value="Unassembled WGS sequence"/>
</dbReference>
<sequence>MAVCLGVTGVQGWGCVIWFDGGGLREYEMCMWVGLVCRGVEIKNVCDGVLGWDCKMGKVGRRCADWSVAGRWLGHGL</sequence>